<proteinExistence type="predicted"/>
<dbReference type="RefSeq" id="WP_344625612.1">
    <property type="nucleotide sequence ID" value="NZ_BAAALD010000048.1"/>
</dbReference>
<protein>
    <recommendedName>
        <fullName evidence="4">SPW repeat-containing protein</fullName>
    </recommendedName>
</protein>
<evidence type="ECO:0000313" key="3">
    <source>
        <dbReference type="Proteomes" id="UP001499987"/>
    </source>
</evidence>
<evidence type="ECO:0000313" key="2">
    <source>
        <dbReference type="EMBL" id="GAA1098579.1"/>
    </source>
</evidence>
<keyword evidence="1" id="KW-0812">Transmembrane</keyword>
<evidence type="ECO:0000256" key="1">
    <source>
        <dbReference type="SAM" id="Phobius"/>
    </source>
</evidence>
<comment type="caution">
    <text evidence="2">The sequence shown here is derived from an EMBL/GenBank/DDBJ whole genome shotgun (WGS) entry which is preliminary data.</text>
</comment>
<gene>
    <name evidence="2" type="ORF">GCM10009663_46740</name>
</gene>
<sequence>MISAVAAWAVWLGWDQHRDVHPDGSVSGPYEAWQVIGLVVTLLVPMCWAAARHRVAGAVVGTTAGLTAAAFVDWSDDASGLFLVGVGTVMVGSLVATSVVAALVASLTRSGRSRPSAG</sequence>
<name>A0ABN1TTC6_9ACTN</name>
<organism evidence="2 3">
    <name type="scientific">Kitasatospora arboriphila</name>
    <dbReference type="NCBI Taxonomy" id="258052"/>
    <lineage>
        <taxon>Bacteria</taxon>
        <taxon>Bacillati</taxon>
        <taxon>Actinomycetota</taxon>
        <taxon>Actinomycetes</taxon>
        <taxon>Kitasatosporales</taxon>
        <taxon>Streptomycetaceae</taxon>
        <taxon>Kitasatospora</taxon>
    </lineage>
</organism>
<feature type="transmembrane region" description="Helical" evidence="1">
    <location>
        <begin position="81"/>
        <end position="105"/>
    </location>
</feature>
<accession>A0ABN1TTC6</accession>
<keyword evidence="1" id="KW-1133">Transmembrane helix</keyword>
<keyword evidence="1" id="KW-0472">Membrane</keyword>
<feature type="transmembrane region" description="Helical" evidence="1">
    <location>
        <begin position="58"/>
        <end position="75"/>
    </location>
</feature>
<keyword evidence="3" id="KW-1185">Reference proteome</keyword>
<evidence type="ECO:0008006" key="4">
    <source>
        <dbReference type="Google" id="ProtNLM"/>
    </source>
</evidence>
<reference evidence="2 3" key="1">
    <citation type="journal article" date="2019" name="Int. J. Syst. Evol. Microbiol.">
        <title>The Global Catalogue of Microorganisms (GCM) 10K type strain sequencing project: providing services to taxonomists for standard genome sequencing and annotation.</title>
        <authorList>
            <consortium name="The Broad Institute Genomics Platform"/>
            <consortium name="The Broad Institute Genome Sequencing Center for Infectious Disease"/>
            <person name="Wu L."/>
            <person name="Ma J."/>
        </authorList>
    </citation>
    <scope>NUCLEOTIDE SEQUENCE [LARGE SCALE GENOMIC DNA]</scope>
    <source>
        <strain evidence="2 3">JCM 13002</strain>
    </source>
</reference>
<dbReference type="EMBL" id="BAAALD010000048">
    <property type="protein sequence ID" value="GAA1098579.1"/>
    <property type="molecule type" value="Genomic_DNA"/>
</dbReference>
<feature type="transmembrane region" description="Helical" evidence="1">
    <location>
        <begin position="32"/>
        <end position="51"/>
    </location>
</feature>
<dbReference type="Proteomes" id="UP001499987">
    <property type="component" value="Unassembled WGS sequence"/>
</dbReference>